<name>A0A6G1MH83_ORBOL</name>
<evidence type="ECO:0000313" key="4">
    <source>
        <dbReference type="Proteomes" id="UP000472727"/>
    </source>
</evidence>
<feature type="region of interest" description="Disordered" evidence="1">
    <location>
        <begin position="25"/>
        <end position="128"/>
    </location>
</feature>
<dbReference type="EMBL" id="WIPF01000185">
    <property type="protein sequence ID" value="KAF3201166.1"/>
    <property type="molecule type" value="Genomic_DNA"/>
</dbReference>
<accession>A0A6G1MH83</accession>
<reference evidence="4 5" key="1">
    <citation type="submission" date="2019-06" db="EMBL/GenBank/DDBJ databases">
        <authorList>
            <person name="Palmer J.M."/>
        </authorList>
    </citation>
    <scope>NUCLEOTIDE SEQUENCE [LARGE SCALE GENOMIC DNA]</scope>
    <source>
        <strain evidence="3 4">TWF106</strain>
        <strain evidence="2 5">TWF191</strain>
    </source>
</reference>
<feature type="compositionally biased region" description="Low complexity" evidence="1">
    <location>
        <begin position="29"/>
        <end position="41"/>
    </location>
</feature>
<evidence type="ECO:0000256" key="1">
    <source>
        <dbReference type="SAM" id="MobiDB-lite"/>
    </source>
</evidence>
<dbReference type="EMBL" id="WIWS01000040">
    <property type="protein sequence ID" value="KAF3218653.1"/>
    <property type="molecule type" value="Genomic_DNA"/>
</dbReference>
<dbReference type="Proteomes" id="UP000472727">
    <property type="component" value="Unassembled WGS sequence"/>
</dbReference>
<comment type="caution">
    <text evidence="3">The sequence shown here is derived from an EMBL/GenBank/DDBJ whole genome shotgun (WGS) entry which is preliminary data.</text>
</comment>
<protein>
    <submittedName>
        <fullName evidence="3">Uncharacterized protein</fullName>
    </submittedName>
</protein>
<proteinExistence type="predicted"/>
<feature type="compositionally biased region" description="Polar residues" evidence="1">
    <location>
        <begin position="115"/>
        <end position="128"/>
    </location>
</feature>
<dbReference type="Proteomes" id="UP000483672">
    <property type="component" value="Unassembled WGS sequence"/>
</dbReference>
<gene>
    <name evidence="3" type="ORF">TWF106_007623</name>
    <name evidence="2" type="ORF">TWF191_003482</name>
</gene>
<organism evidence="3 4">
    <name type="scientific">Orbilia oligospora</name>
    <name type="common">Nematode-trapping fungus</name>
    <name type="synonym">Arthrobotrys oligospora</name>
    <dbReference type="NCBI Taxonomy" id="2813651"/>
    <lineage>
        <taxon>Eukaryota</taxon>
        <taxon>Fungi</taxon>
        <taxon>Dikarya</taxon>
        <taxon>Ascomycota</taxon>
        <taxon>Pezizomycotina</taxon>
        <taxon>Orbiliomycetes</taxon>
        <taxon>Orbiliales</taxon>
        <taxon>Orbiliaceae</taxon>
        <taxon>Orbilia</taxon>
    </lineage>
</organism>
<evidence type="ECO:0000313" key="3">
    <source>
        <dbReference type="EMBL" id="KAF3218653.1"/>
    </source>
</evidence>
<evidence type="ECO:0000313" key="2">
    <source>
        <dbReference type="EMBL" id="KAF3201166.1"/>
    </source>
</evidence>
<feature type="compositionally biased region" description="Low complexity" evidence="1">
    <location>
        <begin position="67"/>
        <end position="81"/>
    </location>
</feature>
<evidence type="ECO:0000313" key="5">
    <source>
        <dbReference type="Proteomes" id="UP000483672"/>
    </source>
</evidence>
<dbReference type="AlphaFoldDB" id="A0A6G1MH83"/>
<sequence length="158" mass="16619">MTWTYWYAYYIYVEVRRTLEVTSERRTTARVVSASATASAEAEGELSPLAEELMEFEPTTSELEAKPTTGTSGPDSPSSRGADPSGGSNTPPPEPMRERPTSNTLLGVDLPEPTVNATDSDTTLPSSGGSAAVGRFEITSGGGIMIVTALVSLIVGML</sequence>